<proteinExistence type="predicted"/>
<keyword evidence="3" id="KW-1185">Reference proteome</keyword>
<feature type="coiled-coil region" evidence="1">
    <location>
        <begin position="8"/>
        <end position="160"/>
    </location>
</feature>
<comment type="caution">
    <text evidence="2">The sequence shown here is derived from an EMBL/GenBank/DDBJ whole genome shotgun (WGS) entry which is preliminary data.</text>
</comment>
<sequence length="173" mass="21044">MMRSKLPETDLEKRCVELKDENRQLRDQMKSINDACKELQLKLSRHETVQNEFDQLETENKTLRERNESLSEEIDMLRSKLPEKDLDERCVELREENSRYVNKISRLLTQRKIEPRTRAATIEDAQRNFKERYVRLEAERERAIQEKQQLREKISKTLHKLSVESCWEKKQRR</sequence>
<dbReference type="EMBL" id="JBBPFD010000491">
    <property type="protein sequence ID" value="KAK7878480.1"/>
    <property type="molecule type" value="Genomic_DNA"/>
</dbReference>
<organism evidence="2 3">
    <name type="scientific">Mugilogobius chulae</name>
    <name type="common">yellowstripe goby</name>
    <dbReference type="NCBI Taxonomy" id="88201"/>
    <lineage>
        <taxon>Eukaryota</taxon>
        <taxon>Metazoa</taxon>
        <taxon>Chordata</taxon>
        <taxon>Craniata</taxon>
        <taxon>Vertebrata</taxon>
        <taxon>Euteleostomi</taxon>
        <taxon>Actinopterygii</taxon>
        <taxon>Neopterygii</taxon>
        <taxon>Teleostei</taxon>
        <taxon>Neoteleostei</taxon>
        <taxon>Acanthomorphata</taxon>
        <taxon>Gobiaria</taxon>
        <taxon>Gobiiformes</taxon>
        <taxon>Gobioidei</taxon>
        <taxon>Gobiidae</taxon>
        <taxon>Gobionellinae</taxon>
        <taxon>Mugilogobius</taxon>
    </lineage>
</organism>
<name>A0AAW0MF85_9GOBI</name>
<evidence type="ECO:0000256" key="1">
    <source>
        <dbReference type="SAM" id="Coils"/>
    </source>
</evidence>
<dbReference type="Proteomes" id="UP001460270">
    <property type="component" value="Unassembled WGS sequence"/>
</dbReference>
<dbReference type="AlphaFoldDB" id="A0AAW0MF85"/>
<gene>
    <name evidence="2" type="ORF">WMY93_030316</name>
</gene>
<reference evidence="3" key="1">
    <citation type="submission" date="2024-04" db="EMBL/GenBank/DDBJ databases">
        <title>Salinicola lusitanus LLJ914,a marine bacterium isolated from the Okinawa Trough.</title>
        <authorList>
            <person name="Li J."/>
        </authorList>
    </citation>
    <scope>NUCLEOTIDE SEQUENCE [LARGE SCALE GENOMIC DNA]</scope>
</reference>
<accession>A0AAW0MF85</accession>
<keyword evidence="1" id="KW-0175">Coiled coil</keyword>
<protein>
    <submittedName>
        <fullName evidence="2">Uncharacterized protein</fullName>
    </submittedName>
</protein>
<evidence type="ECO:0000313" key="2">
    <source>
        <dbReference type="EMBL" id="KAK7878480.1"/>
    </source>
</evidence>
<evidence type="ECO:0000313" key="3">
    <source>
        <dbReference type="Proteomes" id="UP001460270"/>
    </source>
</evidence>